<dbReference type="EMBL" id="KL198017">
    <property type="protein sequence ID" value="KDQ20588.1"/>
    <property type="molecule type" value="Genomic_DNA"/>
</dbReference>
<evidence type="ECO:0000256" key="4">
    <source>
        <dbReference type="RuleBase" id="RU365006"/>
    </source>
</evidence>
<dbReference type="Pfam" id="PF07521">
    <property type="entry name" value="RMMBL"/>
    <property type="match status" value="1"/>
</dbReference>
<evidence type="ECO:0000313" key="8">
    <source>
        <dbReference type="Proteomes" id="UP000027195"/>
    </source>
</evidence>
<dbReference type="PANTHER" id="PTHR45922:SF1">
    <property type="entry name" value="CLEAVAGE AND POLYADENYLATION SPECIFICITY FACTOR SUBUNIT 2"/>
    <property type="match status" value="1"/>
</dbReference>
<dbReference type="InterPro" id="IPR025069">
    <property type="entry name" value="Cpsf2_C"/>
</dbReference>
<dbReference type="Pfam" id="PF16661">
    <property type="entry name" value="Lactamase_B_6"/>
    <property type="match status" value="1"/>
</dbReference>
<feature type="region of interest" description="Disordered" evidence="5">
    <location>
        <begin position="655"/>
        <end position="683"/>
    </location>
</feature>
<dbReference type="InParanoid" id="A0A067MXU7"/>
<name>A0A067MXU7_BOTB1</name>
<keyword evidence="4" id="KW-0694">RNA-binding</keyword>
<gene>
    <name evidence="7" type="ORF">BOTBODRAFT_100390</name>
</gene>
<evidence type="ECO:0000313" key="7">
    <source>
        <dbReference type="EMBL" id="KDQ20588.1"/>
    </source>
</evidence>
<keyword evidence="2 4" id="KW-0507">mRNA processing</keyword>
<comment type="similarity">
    <text evidence="4">Belongs to the metallo-beta-lactamase superfamily. RNA-metabolizing metallo-beta-lactamase-like family. CPSF2/YSH1 subfamily.</text>
</comment>
<accession>A0A067MXU7</accession>
<dbReference type="InterPro" id="IPR011108">
    <property type="entry name" value="RMMBL"/>
</dbReference>
<dbReference type="InterPro" id="IPR036866">
    <property type="entry name" value="RibonucZ/Hydroxyglut_hydro"/>
</dbReference>
<dbReference type="SMART" id="SM01027">
    <property type="entry name" value="Beta-Casp"/>
    <property type="match status" value="1"/>
</dbReference>
<dbReference type="InterPro" id="IPR001279">
    <property type="entry name" value="Metallo-B-lactamas"/>
</dbReference>
<dbReference type="OrthoDB" id="64353at2759"/>
<protein>
    <recommendedName>
        <fullName evidence="4">Cleavage and polyadenylation specificity factor subunit 2</fullName>
    </recommendedName>
    <alternativeName>
        <fullName evidence="4">Cleavage and polyadenylation specificity factor 100 kDa subunit</fullName>
    </alternativeName>
</protein>
<dbReference type="PANTHER" id="PTHR45922">
    <property type="entry name" value="CLEAVAGE AND POLYADENYLATION SPECIFICITY FACTOR SUBUNIT 2"/>
    <property type="match status" value="1"/>
</dbReference>
<dbReference type="FunCoup" id="A0A067MXU7">
    <property type="interactions" value="856"/>
</dbReference>
<sequence>MIFTPLSGDASTSSSVPLAYILQIDDVRVLLDCGSPNWCPEPGRVSSEDSGLAEEEAWEKYCQALQREAPTIDLVLLSHGDLAHVGLYAYAYTHWGLRAPTYSSLPVQAMGKMAVLEEIGTLRSEQDIDKEVDGATEGSDSMDTHPENSAELAVKIQVKGKRIATVDQVQEAFDSLITLRYSEPTLLSGKCQGLTITPFSSGHSLGGTLWKIRSPSSGTILYAVNLNHMKERHLDGTVLIKSGGGVFEPLARPDLLITDAERAMVVSPRRKDRDAALLDIITTTIRSNHSLLLPCDASTRLLELLILLDQHWSFSKIKAPICLISRTGREMLGLARSMLEWMGGTVGRDELTGVDDSRGKRRRDDDEDHIGSVALRFRHLEFYSSPAALVETYPSSKPKLILSVPDNLSYGSSRSLFADFVSVPGNVVVLTARGGEPDSLAAILFSKWNAGQSEEERFGKGRVGSLVELNEGLHLKMHSKVPLQGAELEAYLAHERAEQEKVAAQQAALARNQRILEADEGSESEDSDSGAEDEDEEDDSMAVDDQGENKDSKGKRRVTFAKSGAGGRAGGNDGQDWALMDSEEGQTRQQQLSFDIYLKGNVSRATSFFKSAATPGQSLTRFRMFPYIERKRRVDAYGETIDVAAWIRKGKVLEEEGESEEAKEAKKRRAAEEEAKVTPPEPPSKFITEEIDIRLACKLFYVDLEGLNDGRAVKTIIPQVNPRKMILVHASPEATEALLTSCRSIRSMTKDVFAPAAGESITIGQNTTTFAISLSDELLTSVKMSRFEDHEVGYIHGRVTSHPSSTIPILEPASPAAPLAIAPPVSQDPRSAHQHTRPIAPLPRSTMIGDLKLTVLKTRLSALGISAEFAGEGVLVCSVNSDEDIQDQVAVRKTGKGQVMLEGSVCNTYYTIRREIYHLHALVAA</sequence>
<evidence type="ECO:0000259" key="6">
    <source>
        <dbReference type="SMART" id="SM01027"/>
    </source>
</evidence>
<proteinExistence type="inferred from homology"/>
<keyword evidence="3 4" id="KW-0539">Nucleus</keyword>
<dbReference type="Pfam" id="PF10996">
    <property type="entry name" value="Beta-Casp"/>
    <property type="match status" value="1"/>
</dbReference>
<comment type="subcellular location">
    <subcellularLocation>
        <location evidence="1 4">Nucleus</location>
    </subcellularLocation>
</comment>
<evidence type="ECO:0000256" key="1">
    <source>
        <dbReference type="ARBA" id="ARBA00004123"/>
    </source>
</evidence>
<dbReference type="SUPFAM" id="SSF56281">
    <property type="entry name" value="Metallo-hydrolase/oxidoreductase"/>
    <property type="match status" value="1"/>
</dbReference>
<dbReference type="STRING" id="930990.A0A067MXU7"/>
<dbReference type="AlphaFoldDB" id="A0A067MXU7"/>
<dbReference type="GO" id="GO:0005847">
    <property type="term" value="C:mRNA cleavage and polyadenylation specificity factor complex"/>
    <property type="evidence" value="ECO:0007669"/>
    <property type="project" value="InterPro"/>
</dbReference>
<dbReference type="GO" id="GO:0003723">
    <property type="term" value="F:RNA binding"/>
    <property type="evidence" value="ECO:0007669"/>
    <property type="project" value="UniProtKB-KW"/>
</dbReference>
<organism evidence="7 8">
    <name type="scientific">Botryobasidium botryosum (strain FD-172 SS1)</name>
    <dbReference type="NCBI Taxonomy" id="930990"/>
    <lineage>
        <taxon>Eukaryota</taxon>
        <taxon>Fungi</taxon>
        <taxon>Dikarya</taxon>
        <taxon>Basidiomycota</taxon>
        <taxon>Agaricomycotina</taxon>
        <taxon>Agaricomycetes</taxon>
        <taxon>Cantharellales</taxon>
        <taxon>Botryobasidiaceae</taxon>
        <taxon>Botryobasidium</taxon>
    </lineage>
</organism>
<keyword evidence="8" id="KW-1185">Reference proteome</keyword>
<reference evidence="8" key="1">
    <citation type="journal article" date="2014" name="Proc. Natl. Acad. Sci. U.S.A.">
        <title>Extensive sampling of basidiomycete genomes demonstrates inadequacy of the white-rot/brown-rot paradigm for wood decay fungi.</title>
        <authorList>
            <person name="Riley R."/>
            <person name="Salamov A.A."/>
            <person name="Brown D.W."/>
            <person name="Nagy L.G."/>
            <person name="Floudas D."/>
            <person name="Held B.W."/>
            <person name="Levasseur A."/>
            <person name="Lombard V."/>
            <person name="Morin E."/>
            <person name="Otillar R."/>
            <person name="Lindquist E.A."/>
            <person name="Sun H."/>
            <person name="LaButti K.M."/>
            <person name="Schmutz J."/>
            <person name="Jabbour D."/>
            <person name="Luo H."/>
            <person name="Baker S.E."/>
            <person name="Pisabarro A.G."/>
            <person name="Walton J.D."/>
            <person name="Blanchette R.A."/>
            <person name="Henrissat B."/>
            <person name="Martin F."/>
            <person name="Cullen D."/>
            <person name="Hibbett D.S."/>
            <person name="Grigoriev I.V."/>
        </authorList>
    </citation>
    <scope>NUCLEOTIDE SEQUENCE [LARGE SCALE GENOMIC DNA]</scope>
    <source>
        <strain evidence="8">FD-172 SS1</strain>
    </source>
</reference>
<feature type="compositionally biased region" description="Basic and acidic residues" evidence="5">
    <location>
        <begin position="660"/>
        <end position="676"/>
    </location>
</feature>
<dbReference type="HOGENOM" id="CLU_002227_0_0_1"/>
<dbReference type="InterPro" id="IPR027075">
    <property type="entry name" value="CPSF2"/>
</dbReference>
<feature type="compositionally biased region" description="Gly residues" evidence="5">
    <location>
        <begin position="564"/>
        <end position="573"/>
    </location>
</feature>
<evidence type="ECO:0000256" key="2">
    <source>
        <dbReference type="ARBA" id="ARBA00022664"/>
    </source>
</evidence>
<dbReference type="Gene3D" id="3.60.15.10">
    <property type="entry name" value="Ribonuclease Z/Hydroxyacylglutathione hydrolase-like"/>
    <property type="match status" value="1"/>
</dbReference>
<feature type="domain" description="Beta-Casp" evidence="6">
    <location>
        <begin position="301"/>
        <end position="444"/>
    </location>
</feature>
<dbReference type="Proteomes" id="UP000027195">
    <property type="component" value="Unassembled WGS sequence"/>
</dbReference>
<dbReference type="InterPro" id="IPR035639">
    <property type="entry name" value="CPSF2_MBL"/>
</dbReference>
<feature type="region of interest" description="Disordered" evidence="5">
    <location>
        <begin position="515"/>
        <end position="586"/>
    </location>
</feature>
<dbReference type="Pfam" id="PF13299">
    <property type="entry name" value="CPSF100_C"/>
    <property type="match status" value="1"/>
</dbReference>
<dbReference type="CDD" id="cd16293">
    <property type="entry name" value="CPSF2-like_MBL-fold"/>
    <property type="match status" value="1"/>
</dbReference>
<evidence type="ECO:0000256" key="5">
    <source>
        <dbReference type="SAM" id="MobiDB-lite"/>
    </source>
</evidence>
<feature type="compositionally biased region" description="Acidic residues" evidence="5">
    <location>
        <begin position="518"/>
        <end position="546"/>
    </location>
</feature>
<dbReference type="GO" id="GO:0006398">
    <property type="term" value="P:mRNA 3'-end processing by stem-loop binding and cleavage"/>
    <property type="evidence" value="ECO:0007669"/>
    <property type="project" value="InterPro"/>
</dbReference>
<evidence type="ECO:0000256" key="3">
    <source>
        <dbReference type="ARBA" id="ARBA00023242"/>
    </source>
</evidence>
<dbReference type="InterPro" id="IPR022712">
    <property type="entry name" value="Beta_Casp"/>
</dbReference>